<evidence type="ECO:0000256" key="1">
    <source>
        <dbReference type="SAM" id="SignalP"/>
    </source>
</evidence>
<name>A0AAX4HKF7_9BACT</name>
<dbReference type="EMBL" id="CP139487">
    <property type="protein sequence ID" value="WPU63635.1"/>
    <property type="molecule type" value="Genomic_DNA"/>
</dbReference>
<dbReference type="RefSeq" id="WP_321390699.1">
    <property type="nucleotide sequence ID" value="NZ_CP139487.1"/>
</dbReference>
<protein>
    <submittedName>
        <fullName evidence="2">Uncharacterized protein</fullName>
    </submittedName>
</protein>
<accession>A0AAX4HKF7</accession>
<gene>
    <name evidence="2" type="ORF">SOO65_13145</name>
</gene>
<feature type="signal peptide" evidence="1">
    <location>
        <begin position="1"/>
        <end position="18"/>
    </location>
</feature>
<dbReference type="AlphaFoldDB" id="A0AAX4HKF7"/>
<organism evidence="2 3">
    <name type="scientific">Peredibacter starrii</name>
    <dbReference type="NCBI Taxonomy" id="28202"/>
    <lineage>
        <taxon>Bacteria</taxon>
        <taxon>Pseudomonadati</taxon>
        <taxon>Bdellovibrionota</taxon>
        <taxon>Bacteriovoracia</taxon>
        <taxon>Bacteriovoracales</taxon>
        <taxon>Bacteriovoracaceae</taxon>
        <taxon>Peredibacter</taxon>
    </lineage>
</organism>
<dbReference type="Proteomes" id="UP001324634">
    <property type="component" value="Chromosome"/>
</dbReference>
<evidence type="ECO:0000313" key="2">
    <source>
        <dbReference type="EMBL" id="WPU63635.1"/>
    </source>
</evidence>
<reference evidence="2 3" key="1">
    <citation type="submission" date="2023-11" db="EMBL/GenBank/DDBJ databases">
        <title>Peredibacter starrii A3.12.</title>
        <authorList>
            <person name="Mitchell R.J."/>
        </authorList>
    </citation>
    <scope>NUCLEOTIDE SEQUENCE [LARGE SCALE GENOMIC DNA]</scope>
    <source>
        <strain evidence="2 3">A3.12</strain>
    </source>
</reference>
<keyword evidence="3" id="KW-1185">Reference proteome</keyword>
<keyword evidence="1" id="KW-0732">Signal</keyword>
<dbReference type="KEGG" id="psti:SOO65_13145"/>
<feature type="chain" id="PRO_5043354455" evidence="1">
    <location>
        <begin position="19"/>
        <end position="105"/>
    </location>
</feature>
<sequence length="105" mass="11402">MKFLTVIALLSFSLTSFAGLMKQAGEAESTVDKSISAQAQQAELTKIAEGRAMSNLYSYCERSASYYLENPAIGQRNVQTANTAQGRYMKVSALAVGNCVFVRHP</sequence>
<proteinExistence type="predicted"/>
<evidence type="ECO:0000313" key="3">
    <source>
        <dbReference type="Proteomes" id="UP001324634"/>
    </source>
</evidence>